<protein>
    <submittedName>
        <fullName evidence="1">Uncharacterized protein</fullName>
    </submittedName>
</protein>
<evidence type="ECO:0000313" key="1">
    <source>
        <dbReference type="EMBL" id="RGK77750.1"/>
    </source>
</evidence>
<comment type="caution">
    <text evidence="1">The sequence shown here is derived from an EMBL/GenBank/DDBJ whole genome shotgun (WGS) entry which is preliminary data.</text>
</comment>
<gene>
    <name evidence="1" type="ORF">DXC93_16365</name>
</gene>
<proteinExistence type="predicted"/>
<reference evidence="1 2" key="1">
    <citation type="submission" date="2018-08" db="EMBL/GenBank/DDBJ databases">
        <title>A genome reference for cultivated species of the human gut microbiota.</title>
        <authorList>
            <person name="Zou Y."/>
            <person name="Xue W."/>
            <person name="Luo G."/>
        </authorList>
    </citation>
    <scope>NUCLEOTIDE SEQUENCE [LARGE SCALE GENOMIC DNA]</scope>
    <source>
        <strain evidence="1 2">TF09-3</strain>
    </source>
</reference>
<accession>A0A3E4PCB9</accession>
<dbReference type="EMBL" id="QSRA01000038">
    <property type="protein sequence ID" value="RGK77750.1"/>
    <property type="molecule type" value="Genomic_DNA"/>
</dbReference>
<name>A0A3E4PCB9_9FIRM</name>
<dbReference type="AlphaFoldDB" id="A0A3E4PCB9"/>
<sequence length="144" mass="16304">MKRGTGMNVEFYEYDELGYAVDPESDTKEITVILVGKQTVKANPRPAVIYVTGGAINESYEKLEELKKYCADNKVVFLCPKATDVEELAKTYQYAVGNFKKLNIVPEEISVKSDDDHTKQAEELVDYVLDEYDAELDTVEKFSL</sequence>
<dbReference type="Proteomes" id="UP000261324">
    <property type="component" value="Unassembled WGS sequence"/>
</dbReference>
<evidence type="ECO:0000313" key="2">
    <source>
        <dbReference type="Proteomes" id="UP000261324"/>
    </source>
</evidence>
<organism evidence="1 2">
    <name type="scientific">Dorea formicigenerans</name>
    <dbReference type="NCBI Taxonomy" id="39486"/>
    <lineage>
        <taxon>Bacteria</taxon>
        <taxon>Bacillati</taxon>
        <taxon>Bacillota</taxon>
        <taxon>Clostridia</taxon>
        <taxon>Lachnospirales</taxon>
        <taxon>Lachnospiraceae</taxon>
        <taxon>Dorea</taxon>
    </lineage>
</organism>